<gene>
    <name evidence="1" type="ORF">L1987_63580</name>
</gene>
<reference evidence="1 2" key="2">
    <citation type="journal article" date="2022" name="Mol. Ecol. Resour.">
        <title>The genomes of chicory, endive, great burdock and yacon provide insights into Asteraceae paleo-polyploidization history and plant inulin production.</title>
        <authorList>
            <person name="Fan W."/>
            <person name="Wang S."/>
            <person name="Wang H."/>
            <person name="Wang A."/>
            <person name="Jiang F."/>
            <person name="Liu H."/>
            <person name="Zhao H."/>
            <person name="Xu D."/>
            <person name="Zhang Y."/>
        </authorList>
    </citation>
    <scope>NUCLEOTIDE SEQUENCE [LARGE SCALE GENOMIC DNA]</scope>
    <source>
        <strain evidence="2">cv. Yunnan</strain>
        <tissue evidence="1">Leaves</tissue>
    </source>
</reference>
<dbReference type="Proteomes" id="UP001056120">
    <property type="component" value="Linkage Group LG21"/>
</dbReference>
<sequence>MEEGEFVRPDTGYFVDEMEAEQAPVVHTPEVEKVGSGPGDNEELRGEGRPNDLHGDSNLELNAFDNGDIGVAKDVGPTPSHLFLVTDNAKLVSSGDGPCNKLGLNQTPLSRKRPRCLRRSQSSESRHRPAGLKPVIISCELPDLNAPLRNLAPESPTFLHPMEASNEVIPDTYPASDLGIGLEPGDINNEVELTVQIGELIGVDLIGSEGLVAKAIEGRIKLWFKAEHAKRFGKINVLK</sequence>
<protein>
    <submittedName>
        <fullName evidence="1">Uncharacterized protein</fullName>
    </submittedName>
</protein>
<evidence type="ECO:0000313" key="1">
    <source>
        <dbReference type="EMBL" id="KAI3732376.1"/>
    </source>
</evidence>
<comment type="caution">
    <text evidence="1">The sequence shown here is derived from an EMBL/GenBank/DDBJ whole genome shotgun (WGS) entry which is preliminary data.</text>
</comment>
<reference evidence="2" key="1">
    <citation type="journal article" date="2022" name="Mol. Ecol. Resour.">
        <title>The genomes of chicory, endive, great burdock and yacon provide insights into Asteraceae palaeo-polyploidization history and plant inulin production.</title>
        <authorList>
            <person name="Fan W."/>
            <person name="Wang S."/>
            <person name="Wang H."/>
            <person name="Wang A."/>
            <person name="Jiang F."/>
            <person name="Liu H."/>
            <person name="Zhao H."/>
            <person name="Xu D."/>
            <person name="Zhang Y."/>
        </authorList>
    </citation>
    <scope>NUCLEOTIDE SEQUENCE [LARGE SCALE GENOMIC DNA]</scope>
    <source>
        <strain evidence="2">cv. Yunnan</strain>
    </source>
</reference>
<proteinExistence type="predicted"/>
<dbReference type="EMBL" id="CM042038">
    <property type="protein sequence ID" value="KAI3732376.1"/>
    <property type="molecule type" value="Genomic_DNA"/>
</dbReference>
<accession>A0ACB9CDI6</accession>
<name>A0ACB9CDI6_9ASTR</name>
<evidence type="ECO:0000313" key="2">
    <source>
        <dbReference type="Proteomes" id="UP001056120"/>
    </source>
</evidence>
<keyword evidence="2" id="KW-1185">Reference proteome</keyword>
<organism evidence="1 2">
    <name type="scientific">Smallanthus sonchifolius</name>
    <dbReference type="NCBI Taxonomy" id="185202"/>
    <lineage>
        <taxon>Eukaryota</taxon>
        <taxon>Viridiplantae</taxon>
        <taxon>Streptophyta</taxon>
        <taxon>Embryophyta</taxon>
        <taxon>Tracheophyta</taxon>
        <taxon>Spermatophyta</taxon>
        <taxon>Magnoliopsida</taxon>
        <taxon>eudicotyledons</taxon>
        <taxon>Gunneridae</taxon>
        <taxon>Pentapetalae</taxon>
        <taxon>asterids</taxon>
        <taxon>campanulids</taxon>
        <taxon>Asterales</taxon>
        <taxon>Asteraceae</taxon>
        <taxon>Asteroideae</taxon>
        <taxon>Heliantheae alliance</taxon>
        <taxon>Millerieae</taxon>
        <taxon>Smallanthus</taxon>
    </lineage>
</organism>